<organism evidence="1 2">
    <name type="scientific">Hyalomma asiaticum</name>
    <name type="common">Tick</name>
    <dbReference type="NCBI Taxonomy" id="266040"/>
    <lineage>
        <taxon>Eukaryota</taxon>
        <taxon>Metazoa</taxon>
        <taxon>Ecdysozoa</taxon>
        <taxon>Arthropoda</taxon>
        <taxon>Chelicerata</taxon>
        <taxon>Arachnida</taxon>
        <taxon>Acari</taxon>
        <taxon>Parasitiformes</taxon>
        <taxon>Ixodida</taxon>
        <taxon>Ixodoidea</taxon>
        <taxon>Ixodidae</taxon>
        <taxon>Hyalomminae</taxon>
        <taxon>Hyalomma</taxon>
    </lineage>
</organism>
<gene>
    <name evidence="1" type="ORF">HPB50_014648</name>
</gene>
<dbReference type="EMBL" id="CM023485">
    <property type="protein sequence ID" value="KAH6930521.1"/>
    <property type="molecule type" value="Genomic_DNA"/>
</dbReference>
<dbReference type="Proteomes" id="UP000821845">
    <property type="component" value="Chromosome 5"/>
</dbReference>
<accession>A0ACB7S8Z1</accession>
<evidence type="ECO:0000313" key="1">
    <source>
        <dbReference type="EMBL" id="KAH6930521.1"/>
    </source>
</evidence>
<sequence length="858" mass="95269">MEPPPLRSNSVESAGHLRAIRRRSSSFTSSRSQSVEEERSAVMSTAPEAAVEYVTANGNEASGKGHHPPHDVRKHSLQHLSRDRAANDSKSPTEISRVSAITWDLDKNERSRRTSAARAASWYTGIRTTDARTKDAGQLTEYRSTRVGLPAGLGRRICGRRSSSESRSTTGTAVQRSAMSHSSTFPSAMAFPDGATHGAITMPPESHFLPAAPSPTDPRPLLPMLAVGACLFFLVMAVIAVVVLLPGRPGPMPNLCTTIECLVYGEQLTSSIDSSAPPCHNFTRFVCGGWRREHQLSVREELYERVMERMTRLVRAIPVPETEQNSVQRAAAVYRSCDNVLKGERDELAAVKRALLEAGITWPIHNTNRDVVHTLLYSSLRLGWHVILRVVPQLSEQGVATLLVDPGEAFHFVIRRPRSRNGNFEYYVKNLRSALLVSGNDVTSFEEVVRFEGFFCDDLTSAYYERTEYQDFHERTFLGLGDRRWIDVLKSLNVTVGKHFRMLTTGRRFVYRFFDLWDNHGETATYGYVSWCTVQVAALYANRDLVLNYYGGSARRAQAYHGAFCVTAAYAFSRYALFQSFNAEIVRGSMLAMAEVMTQAVGDSFLRRLARWRHFRRNIQIVSNWSSSLSRAFRSFETVQDLALASTGIDMTDSFVQNWRKSTLISRSMDDSVLVAAVNSLELFAVYDLKAQKYFQLLPAALSFPLFDTALTATIRYAGLGASVAWALGLLFLAAYSSDPRTNATVAQLKNCVAGKSRGTALDVDAVTAVALAADAVLDALEQDVRLANDLLIPRLEGFTPTQLFFVALCFVHCEGDDARGNRADICDLSLRHVRRFAFAFDCDTESPMNPASRCGVP</sequence>
<reference evidence="1" key="1">
    <citation type="submission" date="2020-05" db="EMBL/GenBank/DDBJ databases">
        <title>Large-scale comparative analyses of tick genomes elucidate their genetic diversity and vector capacities.</title>
        <authorList>
            <person name="Jia N."/>
            <person name="Wang J."/>
            <person name="Shi W."/>
            <person name="Du L."/>
            <person name="Sun Y."/>
            <person name="Zhan W."/>
            <person name="Jiang J."/>
            <person name="Wang Q."/>
            <person name="Zhang B."/>
            <person name="Ji P."/>
            <person name="Sakyi L.B."/>
            <person name="Cui X."/>
            <person name="Yuan T."/>
            <person name="Jiang B."/>
            <person name="Yang W."/>
            <person name="Lam T.T.-Y."/>
            <person name="Chang Q."/>
            <person name="Ding S."/>
            <person name="Wang X."/>
            <person name="Zhu J."/>
            <person name="Ruan X."/>
            <person name="Zhao L."/>
            <person name="Wei J."/>
            <person name="Que T."/>
            <person name="Du C."/>
            <person name="Cheng J."/>
            <person name="Dai P."/>
            <person name="Han X."/>
            <person name="Huang E."/>
            <person name="Gao Y."/>
            <person name="Liu J."/>
            <person name="Shao H."/>
            <person name="Ye R."/>
            <person name="Li L."/>
            <person name="Wei W."/>
            <person name="Wang X."/>
            <person name="Wang C."/>
            <person name="Yang T."/>
            <person name="Huo Q."/>
            <person name="Li W."/>
            <person name="Guo W."/>
            <person name="Chen H."/>
            <person name="Zhou L."/>
            <person name="Ni X."/>
            <person name="Tian J."/>
            <person name="Zhou Y."/>
            <person name="Sheng Y."/>
            <person name="Liu T."/>
            <person name="Pan Y."/>
            <person name="Xia L."/>
            <person name="Li J."/>
            <person name="Zhao F."/>
            <person name="Cao W."/>
        </authorList>
    </citation>
    <scope>NUCLEOTIDE SEQUENCE</scope>
    <source>
        <strain evidence="1">Hyas-2018</strain>
    </source>
</reference>
<proteinExistence type="predicted"/>
<name>A0ACB7S8Z1_HYAAI</name>
<keyword evidence="2" id="KW-1185">Reference proteome</keyword>
<evidence type="ECO:0000313" key="2">
    <source>
        <dbReference type="Proteomes" id="UP000821845"/>
    </source>
</evidence>
<comment type="caution">
    <text evidence="1">The sequence shown here is derived from an EMBL/GenBank/DDBJ whole genome shotgun (WGS) entry which is preliminary data.</text>
</comment>
<protein>
    <submittedName>
        <fullName evidence="1">Uncharacterized protein</fullName>
    </submittedName>
</protein>